<dbReference type="AlphaFoldDB" id="A0A919YIE2"/>
<keyword evidence="1" id="KW-0732">Signal</keyword>
<dbReference type="RefSeq" id="WP_212981119.1">
    <property type="nucleotide sequence ID" value="NZ_AP025343.1"/>
</dbReference>
<proteinExistence type="predicted"/>
<gene>
    <name evidence="2" type="ORF">J34TS1_58090</name>
</gene>
<dbReference type="EMBL" id="BORT01000042">
    <property type="protein sequence ID" value="GIO51044.1"/>
    <property type="molecule type" value="Genomic_DNA"/>
</dbReference>
<comment type="caution">
    <text evidence="2">The sequence shown here is derived from an EMBL/GenBank/DDBJ whole genome shotgun (WGS) entry which is preliminary data.</text>
</comment>
<feature type="chain" id="PRO_5038128154" evidence="1">
    <location>
        <begin position="27"/>
        <end position="244"/>
    </location>
</feature>
<keyword evidence="3" id="KW-1185">Reference proteome</keyword>
<evidence type="ECO:0000256" key="1">
    <source>
        <dbReference type="SAM" id="SignalP"/>
    </source>
</evidence>
<name>A0A919YIE2_9BACL</name>
<dbReference type="Proteomes" id="UP000682811">
    <property type="component" value="Unassembled WGS sequence"/>
</dbReference>
<protein>
    <submittedName>
        <fullName evidence="2">Uncharacterized protein</fullName>
    </submittedName>
</protein>
<feature type="signal peptide" evidence="1">
    <location>
        <begin position="1"/>
        <end position="26"/>
    </location>
</feature>
<evidence type="ECO:0000313" key="2">
    <source>
        <dbReference type="EMBL" id="GIO51044.1"/>
    </source>
</evidence>
<accession>A0A919YIE2</accession>
<reference evidence="2 3" key="1">
    <citation type="submission" date="2021-03" db="EMBL/GenBank/DDBJ databases">
        <title>Antimicrobial resistance genes in bacteria isolated from Japanese honey, and their potential for conferring macrolide and lincosamide resistance in the American foulbrood pathogen Paenibacillus larvae.</title>
        <authorList>
            <person name="Okamoto M."/>
            <person name="Kumagai M."/>
            <person name="Kanamori H."/>
            <person name="Takamatsu D."/>
        </authorList>
    </citation>
    <scope>NUCLEOTIDE SEQUENCE [LARGE SCALE GENOMIC DNA]</scope>
    <source>
        <strain evidence="2 3">J34TS1</strain>
    </source>
</reference>
<organism evidence="2 3">
    <name type="scientific">Paenibacillus azoreducens</name>
    <dbReference type="NCBI Taxonomy" id="116718"/>
    <lineage>
        <taxon>Bacteria</taxon>
        <taxon>Bacillati</taxon>
        <taxon>Bacillota</taxon>
        <taxon>Bacilli</taxon>
        <taxon>Bacillales</taxon>
        <taxon>Paenibacillaceae</taxon>
        <taxon>Paenibacillus</taxon>
    </lineage>
</organism>
<evidence type="ECO:0000313" key="3">
    <source>
        <dbReference type="Proteomes" id="UP000682811"/>
    </source>
</evidence>
<sequence length="244" mass="27557">MKNLASKAAIAALSSILLLGSSANFAAEAKSYKQAQEEAVKKAAEAAKSVPAEAKKAIEDEENRLKELTKESNDTYVMYYKYKQLNNGLKTSVYGFRFNYSSYEDYLKKASTLKSPILQQPSNLPGGYKFSKAFIESPYQGKFFDDLIAEGVKSGKDFYTKKYDWKEPGRVELSYTDGKDELIINQYTADEEFAKLKGTEFSKQPDGRKYFFQYGTGKYYYGISTKSDMSQVKMSEILKAAVKK</sequence>